<keyword evidence="2" id="KW-1185">Reference proteome</keyword>
<evidence type="ECO:0000313" key="2">
    <source>
        <dbReference type="Proteomes" id="UP000887569"/>
    </source>
</evidence>
<sequence>MISNRCYVYSRRSHRCSPSYCSLSTSRYAQQYPPDRTQSSPQPIRNNHHAQCQPPSLPSDLRHCPLSSACLLQLLLANQTQTPRKHQHGTATKRRLMHLVTSMQIRRPG</sequence>
<feature type="region of interest" description="Disordered" evidence="1">
    <location>
        <begin position="30"/>
        <end position="56"/>
    </location>
</feature>
<name>A0A915A2T9_PARUN</name>
<reference evidence="3" key="1">
    <citation type="submission" date="2022-11" db="UniProtKB">
        <authorList>
            <consortium name="WormBaseParasite"/>
        </authorList>
    </citation>
    <scope>IDENTIFICATION</scope>
</reference>
<dbReference type="Proteomes" id="UP000887569">
    <property type="component" value="Unplaced"/>
</dbReference>
<evidence type="ECO:0000256" key="1">
    <source>
        <dbReference type="SAM" id="MobiDB-lite"/>
    </source>
</evidence>
<protein>
    <submittedName>
        <fullName evidence="3">Uncharacterized protein</fullName>
    </submittedName>
</protein>
<dbReference type="WBParaSite" id="PgE263_g002_t01">
    <property type="protein sequence ID" value="PgE263_g002_t01"/>
    <property type="gene ID" value="PgE263_g002"/>
</dbReference>
<accession>A0A915A2T9</accession>
<organism evidence="2 3">
    <name type="scientific">Parascaris univalens</name>
    <name type="common">Nematode worm</name>
    <dbReference type="NCBI Taxonomy" id="6257"/>
    <lineage>
        <taxon>Eukaryota</taxon>
        <taxon>Metazoa</taxon>
        <taxon>Ecdysozoa</taxon>
        <taxon>Nematoda</taxon>
        <taxon>Chromadorea</taxon>
        <taxon>Rhabditida</taxon>
        <taxon>Spirurina</taxon>
        <taxon>Ascaridomorpha</taxon>
        <taxon>Ascaridoidea</taxon>
        <taxon>Ascarididae</taxon>
        <taxon>Parascaris</taxon>
    </lineage>
</organism>
<dbReference type="AlphaFoldDB" id="A0A915A2T9"/>
<feature type="compositionally biased region" description="Polar residues" evidence="1">
    <location>
        <begin position="36"/>
        <end position="54"/>
    </location>
</feature>
<proteinExistence type="predicted"/>
<evidence type="ECO:0000313" key="3">
    <source>
        <dbReference type="WBParaSite" id="PgE263_g002_t01"/>
    </source>
</evidence>